<dbReference type="InterPro" id="IPR017856">
    <property type="entry name" value="Integrase-like_N"/>
</dbReference>
<evidence type="ECO:0000256" key="2">
    <source>
        <dbReference type="ARBA" id="ARBA00022679"/>
    </source>
</evidence>
<accession>A0A099ZTS7</accession>
<dbReference type="Pfam" id="PF02022">
    <property type="entry name" value="Integrase_Zn"/>
    <property type="match status" value="1"/>
</dbReference>
<keyword evidence="14" id="KW-1185">Reference proteome</keyword>
<name>A0A099ZTS7_TINGU</name>
<feature type="non-terminal residue" evidence="13">
    <location>
        <position position="1"/>
    </location>
</feature>
<evidence type="ECO:0000256" key="9">
    <source>
        <dbReference type="PROSITE-ProRule" id="PRU00450"/>
    </source>
</evidence>
<evidence type="ECO:0000256" key="1">
    <source>
        <dbReference type="ARBA" id="ARBA00012493"/>
    </source>
</evidence>
<sequence>EDSLQTLELLAVTWAVTHLEGPLNVVSDSLYVVGVASRIEDASVKEVSNKRLYQLFLQLKRALKGRTEPYAVIHIRSHKWEVGLGEGNARADRLVMPAENSPLISKELMAREAHSTYHQNAKGLVRQLGIGISEAKAIVRACPICSNHNGGVGLGCGVNPRGLKFNEIWQMDVTHFPSFGRLKYLHVTIDTYSKFIWATAQAGEKATHVIRHLSSCFATMGVPERIKTDNGPAYVSVRVKRWLSVWGVEHVTGIPHSPTGQAIIERAHRTLKQYISKQ</sequence>
<evidence type="ECO:0000256" key="7">
    <source>
        <dbReference type="ARBA" id="ARBA00022801"/>
    </source>
</evidence>
<dbReference type="Gene3D" id="3.30.420.10">
    <property type="entry name" value="Ribonuclease H-like superfamily/Ribonuclease H"/>
    <property type="match status" value="2"/>
</dbReference>
<dbReference type="PROSITE" id="PS50994">
    <property type="entry name" value="INTEGRASE"/>
    <property type="match status" value="1"/>
</dbReference>
<dbReference type="Gene3D" id="1.10.10.200">
    <property type="match status" value="1"/>
</dbReference>
<feature type="domain" description="Integrase-type" evidence="10">
    <location>
        <begin position="105"/>
        <end position="146"/>
    </location>
</feature>
<feature type="non-terminal residue" evidence="13">
    <location>
        <position position="278"/>
    </location>
</feature>
<dbReference type="GO" id="GO:0015074">
    <property type="term" value="P:DNA integration"/>
    <property type="evidence" value="ECO:0007669"/>
    <property type="project" value="InterPro"/>
</dbReference>
<dbReference type="GO" id="GO:0004523">
    <property type="term" value="F:RNA-DNA hybrid ribonuclease activity"/>
    <property type="evidence" value="ECO:0007669"/>
    <property type="project" value="InterPro"/>
</dbReference>
<keyword evidence="2" id="KW-0808">Transferase</keyword>
<dbReference type="GO" id="GO:0003964">
    <property type="term" value="F:RNA-directed DNA polymerase activity"/>
    <property type="evidence" value="ECO:0007669"/>
    <property type="project" value="UniProtKB-KW"/>
</dbReference>
<evidence type="ECO:0000313" key="13">
    <source>
        <dbReference type="EMBL" id="KGL84205.1"/>
    </source>
</evidence>
<evidence type="ECO:0000259" key="10">
    <source>
        <dbReference type="PROSITE" id="PS50876"/>
    </source>
</evidence>
<keyword evidence="5" id="KW-0479">Metal-binding</keyword>
<feature type="domain" description="Integrase catalytic" evidence="12">
    <location>
        <begin position="156"/>
        <end position="278"/>
    </location>
</feature>
<dbReference type="SUPFAM" id="SSF53098">
    <property type="entry name" value="Ribonuclease H-like"/>
    <property type="match status" value="2"/>
</dbReference>
<evidence type="ECO:0000256" key="3">
    <source>
        <dbReference type="ARBA" id="ARBA00022695"/>
    </source>
</evidence>
<dbReference type="EC" id="2.7.7.49" evidence="1"/>
<keyword evidence="3" id="KW-0548">Nucleotidyltransferase</keyword>
<evidence type="ECO:0000256" key="4">
    <source>
        <dbReference type="ARBA" id="ARBA00022722"/>
    </source>
</evidence>
<evidence type="ECO:0000259" key="11">
    <source>
        <dbReference type="PROSITE" id="PS50879"/>
    </source>
</evidence>
<evidence type="ECO:0000259" key="12">
    <source>
        <dbReference type="PROSITE" id="PS50994"/>
    </source>
</evidence>
<dbReference type="STRING" id="94827.A0A099ZTS7"/>
<dbReference type="PROSITE" id="PS50876">
    <property type="entry name" value="ZF_INTEGRASE"/>
    <property type="match status" value="1"/>
</dbReference>
<dbReference type="InterPro" id="IPR012337">
    <property type="entry name" value="RNaseH-like_sf"/>
</dbReference>
<dbReference type="SUPFAM" id="SSF46919">
    <property type="entry name" value="N-terminal Zn binding domain of HIV integrase"/>
    <property type="match status" value="1"/>
</dbReference>
<dbReference type="GO" id="GO:0008270">
    <property type="term" value="F:zinc ion binding"/>
    <property type="evidence" value="ECO:0007669"/>
    <property type="project" value="UniProtKB-KW"/>
</dbReference>
<dbReference type="PANTHER" id="PTHR41694">
    <property type="entry name" value="ENDOGENOUS RETROVIRUS GROUP K MEMBER POL PROTEIN"/>
    <property type="match status" value="1"/>
</dbReference>
<keyword evidence="7" id="KW-0378">Hydrolase</keyword>
<keyword evidence="6" id="KW-0255">Endonuclease</keyword>
<evidence type="ECO:0000256" key="6">
    <source>
        <dbReference type="ARBA" id="ARBA00022759"/>
    </source>
</evidence>
<evidence type="ECO:0000256" key="8">
    <source>
        <dbReference type="ARBA" id="ARBA00022918"/>
    </source>
</evidence>
<organism evidence="13 14">
    <name type="scientific">Tinamus guttatus</name>
    <name type="common">White-throated tinamou</name>
    <dbReference type="NCBI Taxonomy" id="94827"/>
    <lineage>
        <taxon>Eukaryota</taxon>
        <taxon>Metazoa</taxon>
        <taxon>Chordata</taxon>
        <taxon>Craniata</taxon>
        <taxon>Vertebrata</taxon>
        <taxon>Euteleostomi</taxon>
        <taxon>Archelosauria</taxon>
        <taxon>Archosauria</taxon>
        <taxon>Dinosauria</taxon>
        <taxon>Saurischia</taxon>
        <taxon>Theropoda</taxon>
        <taxon>Coelurosauria</taxon>
        <taxon>Aves</taxon>
        <taxon>Palaeognathae</taxon>
        <taxon>Tinamiformes</taxon>
        <taxon>Tinamidae</taxon>
        <taxon>Tinamus</taxon>
    </lineage>
</organism>
<evidence type="ECO:0000313" key="14">
    <source>
        <dbReference type="Proteomes" id="UP000053641"/>
    </source>
</evidence>
<evidence type="ECO:0000256" key="5">
    <source>
        <dbReference type="ARBA" id="ARBA00022723"/>
    </source>
</evidence>
<dbReference type="PROSITE" id="PS50879">
    <property type="entry name" value="RNASE_H_1"/>
    <property type="match status" value="1"/>
</dbReference>
<dbReference type="AlphaFoldDB" id="A0A099ZTS7"/>
<protein>
    <recommendedName>
        <fullName evidence="1">RNA-directed DNA polymerase</fullName>
        <ecNumber evidence="1">2.7.7.49</ecNumber>
    </recommendedName>
</protein>
<dbReference type="PANTHER" id="PTHR41694:SF3">
    <property type="entry name" value="RNA-DIRECTED DNA POLYMERASE-RELATED"/>
    <property type="match status" value="1"/>
</dbReference>
<gene>
    <name evidence="13" type="ORF">N309_00498</name>
</gene>
<keyword evidence="9" id="KW-0863">Zinc-finger</keyword>
<dbReference type="InterPro" id="IPR002156">
    <property type="entry name" value="RNaseH_domain"/>
</dbReference>
<proteinExistence type="predicted"/>
<feature type="domain" description="RNase H type-1" evidence="11">
    <location>
        <begin position="1"/>
        <end position="100"/>
    </location>
</feature>
<dbReference type="Proteomes" id="UP000053641">
    <property type="component" value="Unassembled WGS sequence"/>
</dbReference>
<reference evidence="13 14" key="1">
    <citation type="submission" date="2014-06" db="EMBL/GenBank/DDBJ databases">
        <title>Genome evolution of avian class.</title>
        <authorList>
            <person name="Zhang G."/>
            <person name="Li C."/>
        </authorList>
    </citation>
    <scope>NUCLEOTIDE SEQUENCE [LARGE SCALE GENOMIC DNA]</scope>
    <source>
        <strain evidence="13">BGI_N309</strain>
    </source>
</reference>
<dbReference type="EMBL" id="KL897143">
    <property type="protein sequence ID" value="KGL84205.1"/>
    <property type="molecule type" value="Genomic_DNA"/>
</dbReference>
<keyword evidence="9" id="KW-0862">Zinc</keyword>
<dbReference type="Pfam" id="PF00665">
    <property type="entry name" value="rve"/>
    <property type="match status" value="1"/>
</dbReference>
<dbReference type="GO" id="GO:0035613">
    <property type="term" value="F:RNA stem-loop binding"/>
    <property type="evidence" value="ECO:0007669"/>
    <property type="project" value="TreeGrafter"/>
</dbReference>
<dbReference type="InterPro" id="IPR036397">
    <property type="entry name" value="RNaseH_sf"/>
</dbReference>
<dbReference type="InterPro" id="IPR003308">
    <property type="entry name" value="Integrase_Zn-bd_dom_N"/>
</dbReference>
<keyword evidence="4" id="KW-0540">Nuclease</keyword>
<keyword evidence="8" id="KW-0695">RNA-directed DNA polymerase</keyword>
<dbReference type="InterPro" id="IPR001584">
    <property type="entry name" value="Integrase_cat-core"/>
</dbReference>
<dbReference type="Pfam" id="PF00075">
    <property type="entry name" value="RNase_H"/>
    <property type="match status" value="1"/>
</dbReference>